<accession>A0AAE1RAL4</accession>
<protein>
    <submittedName>
        <fullName evidence="2">Uncharacterized protein</fullName>
    </submittedName>
</protein>
<comment type="caution">
    <text evidence="2">The sequence shown here is derived from an EMBL/GenBank/DDBJ whole genome shotgun (WGS) entry which is preliminary data.</text>
</comment>
<keyword evidence="3" id="KW-1185">Reference proteome</keyword>
<evidence type="ECO:0000256" key="1">
    <source>
        <dbReference type="SAM" id="MobiDB-lite"/>
    </source>
</evidence>
<dbReference type="AlphaFoldDB" id="A0AAE1RAL4"/>
<dbReference type="EMBL" id="JAVYJV010000017">
    <property type="protein sequence ID" value="KAK4348605.1"/>
    <property type="molecule type" value="Genomic_DNA"/>
</dbReference>
<feature type="region of interest" description="Disordered" evidence="1">
    <location>
        <begin position="1"/>
        <end position="63"/>
    </location>
</feature>
<evidence type="ECO:0000313" key="3">
    <source>
        <dbReference type="Proteomes" id="UP001291623"/>
    </source>
</evidence>
<proteinExistence type="predicted"/>
<evidence type="ECO:0000313" key="2">
    <source>
        <dbReference type="EMBL" id="KAK4348605.1"/>
    </source>
</evidence>
<organism evidence="2 3">
    <name type="scientific">Anisodus tanguticus</name>
    <dbReference type="NCBI Taxonomy" id="243964"/>
    <lineage>
        <taxon>Eukaryota</taxon>
        <taxon>Viridiplantae</taxon>
        <taxon>Streptophyta</taxon>
        <taxon>Embryophyta</taxon>
        <taxon>Tracheophyta</taxon>
        <taxon>Spermatophyta</taxon>
        <taxon>Magnoliopsida</taxon>
        <taxon>eudicotyledons</taxon>
        <taxon>Gunneridae</taxon>
        <taxon>Pentapetalae</taxon>
        <taxon>asterids</taxon>
        <taxon>lamiids</taxon>
        <taxon>Solanales</taxon>
        <taxon>Solanaceae</taxon>
        <taxon>Solanoideae</taxon>
        <taxon>Hyoscyameae</taxon>
        <taxon>Anisodus</taxon>
    </lineage>
</organism>
<reference evidence="2" key="1">
    <citation type="submission" date="2023-12" db="EMBL/GenBank/DDBJ databases">
        <title>Genome assembly of Anisodus tanguticus.</title>
        <authorList>
            <person name="Wang Y.-J."/>
        </authorList>
    </citation>
    <scope>NUCLEOTIDE SEQUENCE</scope>
    <source>
        <strain evidence="2">KB-2021</strain>
        <tissue evidence="2">Leaf</tissue>
    </source>
</reference>
<name>A0AAE1RAL4_9SOLA</name>
<sequence>MSSDSEWQTVRFLKRASRHAHPGSSPPTTNQKFQVNRREGNPSHSEPAGPREQYPIFTPPQHPPLPPTSLYNRPLFLRHLTPINMQTSPPPPNSIPIISRVLNFDKPLHILRICYLSRQFDCCYFEPIVAASSYYALQAARNEKDLESLNVSPNNSGAWTLRGSITHERKLQHFQQYSLEETIMHPITFGSCQLTMQMILRNSKRLICRNLEGLMQISSFGDLYGLMIMHQIDQIQFIRLALTLLLSYLDQRNDGTGPSKTPPPGKSRDVHTWSWSVSACVQRINATRLTPPHRPHPQGLAETEPTLQHARAAFSRLCFTTCMYAPEDDIWRGESNLRP</sequence>
<feature type="compositionally biased region" description="Basic residues" evidence="1">
    <location>
        <begin position="12"/>
        <end position="21"/>
    </location>
</feature>
<dbReference type="Proteomes" id="UP001291623">
    <property type="component" value="Unassembled WGS sequence"/>
</dbReference>
<gene>
    <name evidence="2" type="ORF">RND71_031360</name>
</gene>